<keyword evidence="3 6" id="KW-0812">Transmembrane</keyword>
<reference evidence="8" key="1">
    <citation type="journal article" date="2014" name="Int. J. Syst. Evol. Microbiol.">
        <title>Complete genome sequence of Corynebacterium casei LMG S-19264T (=DSM 44701T), isolated from a smear-ripened cheese.</title>
        <authorList>
            <consortium name="US DOE Joint Genome Institute (JGI-PGF)"/>
            <person name="Walter F."/>
            <person name="Albersmeier A."/>
            <person name="Kalinowski J."/>
            <person name="Ruckert C."/>
        </authorList>
    </citation>
    <scope>NUCLEOTIDE SEQUENCE</scope>
    <source>
        <strain evidence="8">VKM B-1513</strain>
    </source>
</reference>
<feature type="transmembrane region" description="Helical" evidence="6">
    <location>
        <begin position="170"/>
        <end position="193"/>
    </location>
</feature>
<protein>
    <recommendedName>
        <fullName evidence="6">TVP38/TMEM64 family membrane protein</fullName>
    </recommendedName>
</protein>
<evidence type="ECO:0000256" key="2">
    <source>
        <dbReference type="ARBA" id="ARBA00022475"/>
    </source>
</evidence>
<feature type="transmembrane region" description="Helical" evidence="6">
    <location>
        <begin position="17"/>
        <end position="37"/>
    </location>
</feature>
<dbReference type="InterPro" id="IPR032816">
    <property type="entry name" value="VTT_dom"/>
</dbReference>
<dbReference type="Proteomes" id="UP001143486">
    <property type="component" value="Unassembled WGS sequence"/>
</dbReference>
<accession>A0A9W6MQ44</accession>
<dbReference type="PANTHER" id="PTHR12677">
    <property type="entry name" value="GOLGI APPARATUS MEMBRANE PROTEIN TVP38-RELATED"/>
    <property type="match status" value="1"/>
</dbReference>
<evidence type="ECO:0000256" key="5">
    <source>
        <dbReference type="ARBA" id="ARBA00023136"/>
    </source>
</evidence>
<name>A0A9W6MQ44_9PROT</name>
<reference evidence="8" key="2">
    <citation type="submission" date="2023-01" db="EMBL/GenBank/DDBJ databases">
        <authorList>
            <person name="Sun Q."/>
            <person name="Evtushenko L."/>
        </authorList>
    </citation>
    <scope>NUCLEOTIDE SEQUENCE</scope>
    <source>
        <strain evidence="8">VKM B-1513</strain>
    </source>
</reference>
<keyword evidence="9" id="KW-1185">Reference proteome</keyword>
<feature type="transmembrane region" description="Helical" evidence="6">
    <location>
        <begin position="199"/>
        <end position="221"/>
    </location>
</feature>
<comment type="subcellular location">
    <subcellularLocation>
        <location evidence="1 6">Cell membrane</location>
        <topology evidence="1 6">Multi-pass membrane protein</topology>
    </subcellularLocation>
</comment>
<dbReference type="InterPro" id="IPR015414">
    <property type="entry name" value="TMEM64"/>
</dbReference>
<proteinExistence type="inferred from homology"/>
<comment type="similarity">
    <text evidence="6">Belongs to the TVP38/TMEM64 family.</text>
</comment>
<evidence type="ECO:0000256" key="1">
    <source>
        <dbReference type="ARBA" id="ARBA00004651"/>
    </source>
</evidence>
<dbReference type="GO" id="GO:0005886">
    <property type="term" value="C:plasma membrane"/>
    <property type="evidence" value="ECO:0007669"/>
    <property type="project" value="UniProtKB-SubCell"/>
</dbReference>
<evidence type="ECO:0000259" key="7">
    <source>
        <dbReference type="Pfam" id="PF09335"/>
    </source>
</evidence>
<evidence type="ECO:0000256" key="6">
    <source>
        <dbReference type="RuleBase" id="RU366058"/>
    </source>
</evidence>
<feature type="transmembrane region" description="Helical" evidence="6">
    <location>
        <begin position="78"/>
        <end position="98"/>
    </location>
</feature>
<feature type="domain" description="VTT" evidence="7">
    <location>
        <begin position="75"/>
        <end position="189"/>
    </location>
</feature>
<keyword evidence="2 6" id="KW-1003">Cell membrane</keyword>
<comment type="caution">
    <text evidence="8">The sequence shown here is derived from an EMBL/GenBank/DDBJ whole genome shotgun (WGS) entry which is preliminary data.</text>
</comment>
<feature type="transmembrane region" description="Helical" evidence="6">
    <location>
        <begin position="49"/>
        <end position="72"/>
    </location>
</feature>
<dbReference type="Pfam" id="PF09335">
    <property type="entry name" value="VTT_dom"/>
    <property type="match status" value="1"/>
</dbReference>
<dbReference type="EMBL" id="BSFE01000012">
    <property type="protein sequence ID" value="GLK53576.1"/>
    <property type="molecule type" value="Genomic_DNA"/>
</dbReference>
<sequence length="239" mass="24727">MIPGALAGLVRRHPGRAVALIVLVALFSLGGFAAFLLPEDITRRGLDMLDAAGGTVWAPPVALVLFLVLILLGTPQAVLIAAMVAAFGPWAGFAYSWAGKLAACALGFAVGRKLGAGWVEERAGSDAAIVMDELARHGFWASAVIRLVPTLPSIVINAAAGCTPMRFRDFMAGTAIGSVPKMALIAFASHAAIRGLEGAGLQAWIAVGGAVLLLVLIGVIGRNWLKRRMTRPGAEDAAD</sequence>
<evidence type="ECO:0000313" key="9">
    <source>
        <dbReference type="Proteomes" id="UP001143486"/>
    </source>
</evidence>
<keyword evidence="5 6" id="KW-0472">Membrane</keyword>
<dbReference type="PANTHER" id="PTHR12677:SF59">
    <property type="entry name" value="GOLGI APPARATUS MEMBRANE PROTEIN TVP38-RELATED"/>
    <property type="match status" value="1"/>
</dbReference>
<evidence type="ECO:0000313" key="8">
    <source>
        <dbReference type="EMBL" id="GLK53576.1"/>
    </source>
</evidence>
<gene>
    <name evidence="8" type="ORF">GCM10017621_30840</name>
</gene>
<evidence type="ECO:0000256" key="3">
    <source>
        <dbReference type="ARBA" id="ARBA00022692"/>
    </source>
</evidence>
<evidence type="ECO:0000256" key="4">
    <source>
        <dbReference type="ARBA" id="ARBA00022989"/>
    </source>
</evidence>
<organism evidence="8 9">
    <name type="scientific">Maricaulis virginensis</name>
    <dbReference type="NCBI Taxonomy" id="144022"/>
    <lineage>
        <taxon>Bacteria</taxon>
        <taxon>Pseudomonadati</taxon>
        <taxon>Pseudomonadota</taxon>
        <taxon>Alphaproteobacteria</taxon>
        <taxon>Maricaulales</taxon>
        <taxon>Maricaulaceae</taxon>
        <taxon>Maricaulis</taxon>
    </lineage>
</organism>
<dbReference type="AlphaFoldDB" id="A0A9W6MQ44"/>
<keyword evidence="4 6" id="KW-1133">Transmembrane helix</keyword>